<reference evidence="1 2" key="1">
    <citation type="submission" date="2012-08" db="EMBL/GenBank/DDBJ databases">
        <title>Comparative Sequence Analysis of H. pylori isolates.</title>
        <authorList>
            <person name="Blanchard T.G."/>
            <person name="Czinn S.J."/>
            <person name="McCracken C.M."/>
            <person name="Abolude K.A."/>
            <person name="Shefchek K.S."/>
            <person name="Maroo A.M."/>
            <person name="Santana-Cruz I.S."/>
            <person name="Tallon L.J."/>
            <person name="Ficke F.W.F."/>
        </authorList>
    </citation>
    <scope>NUCLEOTIDE SEQUENCE [LARGE SCALE GENOMIC DNA]</scope>
    <source>
        <strain evidence="1 2">R018c</strain>
    </source>
</reference>
<organism evidence="1 2">
    <name type="scientific">Helicobacter pylori R018c</name>
    <dbReference type="NCBI Taxonomy" id="1145110"/>
    <lineage>
        <taxon>Bacteria</taxon>
        <taxon>Pseudomonadati</taxon>
        <taxon>Campylobacterota</taxon>
        <taxon>Epsilonproteobacteria</taxon>
        <taxon>Campylobacterales</taxon>
        <taxon>Helicobacteraceae</taxon>
        <taxon>Helicobacter</taxon>
    </lineage>
</organism>
<dbReference type="PATRIC" id="fig|1145110.4.peg.94"/>
<protein>
    <submittedName>
        <fullName evidence="1">Uncharacterized protein</fullName>
    </submittedName>
</protein>
<sequence>MSGLLVSKQSKTTKLGVKKKFLSAFLRDYRLAFRKLFDY</sequence>
<dbReference type="EMBL" id="AMOQ01000001">
    <property type="protein sequence ID" value="EKE81735.1"/>
    <property type="molecule type" value="Genomic_DNA"/>
</dbReference>
<accession>K2KVV2</accession>
<name>K2KVV2_HELPX</name>
<evidence type="ECO:0000313" key="1">
    <source>
        <dbReference type="EMBL" id="EKE81735.1"/>
    </source>
</evidence>
<comment type="caution">
    <text evidence="1">The sequence shown here is derived from an EMBL/GenBank/DDBJ whole genome shotgun (WGS) entry which is preliminary data.</text>
</comment>
<dbReference type="Proteomes" id="UP000002808">
    <property type="component" value="Unassembled WGS sequence"/>
</dbReference>
<gene>
    <name evidence="1" type="ORF">OUC_0095</name>
</gene>
<evidence type="ECO:0000313" key="2">
    <source>
        <dbReference type="Proteomes" id="UP000002808"/>
    </source>
</evidence>
<proteinExistence type="predicted"/>
<dbReference type="AlphaFoldDB" id="K2KVV2"/>